<gene>
    <name evidence="1" type="ORF">C3Y92_06610</name>
</gene>
<proteinExistence type="predicted"/>
<keyword evidence="2" id="KW-1185">Reference proteome</keyword>
<accession>A0A4P6HIE9</accession>
<dbReference type="AlphaFoldDB" id="A0A4P6HIE9"/>
<evidence type="ECO:0008006" key="3">
    <source>
        <dbReference type="Google" id="ProtNLM"/>
    </source>
</evidence>
<protein>
    <recommendedName>
        <fullName evidence="3">Flagellin</fullName>
    </recommendedName>
</protein>
<sequence length="271" mass="29762">MALSDYERSLLIDTSMQLMQQSLLSNFLFQSGPVGQSLRDMMLAPRNVVPRTNPFDEAITGTLRADVRTTLQNSANVSEAAAMVGIANESVATIKSNLEEMKAIIESISTTPTAAQTSTYDSLRSEILSLIPQTEYNGISLLDGTKWDTDQIDANGNVYIQAYKNGGFNLNFQDFNALNFTELTSANLNNSTDRATELARVTDKLGSTTIINDIYTNRQSGLEYQAENLKGQSELLEQAVEARRQQPTNSVEDILLNLLLRDTGSLLDTSS</sequence>
<dbReference type="SUPFAM" id="SSF64518">
    <property type="entry name" value="Phase 1 flagellin"/>
    <property type="match status" value="1"/>
</dbReference>
<reference evidence="1 2" key="1">
    <citation type="submission" date="2018-02" db="EMBL/GenBank/DDBJ databases">
        <title>Genome sequence of Desulfovibrio carbinolicus DSM 3852.</title>
        <authorList>
            <person name="Wilbanks E."/>
            <person name="Skennerton C.T."/>
            <person name="Orphan V.J."/>
        </authorList>
    </citation>
    <scope>NUCLEOTIDE SEQUENCE [LARGE SCALE GENOMIC DNA]</scope>
    <source>
        <strain evidence="1 2">DSM 3852</strain>
    </source>
</reference>
<evidence type="ECO:0000313" key="2">
    <source>
        <dbReference type="Proteomes" id="UP000293296"/>
    </source>
</evidence>
<organism evidence="1 2">
    <name type="scientific">Solidesulfovibrio carbinolicus</name>
    <dbReference type="NCBI Taxonomy" id="296842"/>
    <lineage>
        <taxon>Bacteria</taxon>
        <taxon>Pseudomonadati</taxon>
        <taxon>Thermodesulfobacteriota</taxon>
        <taxon>Desulfovibrionia</taxon>
        <taxon>Desulfovibrionales</taxon>
        <taxon>Desulfovibrionaceae</taxon>
        <taxon>Solidesulfovibrio</taxon>
    </lineage>
</organism>
<name>A0A4P6HIE9_9BACT</name>
<evidence type="ECO:0000313" key="1">
    <source>
        <dbReference type="EMBL" id="QAZ66923.1"/>
    </source>
</evidence>
<dbReference type="Gene3D" id="1.20.1330.10">
    <property type="entry name" value="f41 fragment of flagellin, N-terminal domain"/>
    <property type="match status" value="1"/>
</dbReference>
<dbReference type="Proteomes" id="UP000293296">
    <property type="component" value="Chromosome"/>
</dbReference>
<dbReference type="KEGG" id="dcb:C3Y92_06610"/>
<dbReference type="EMBL" id="CP026538">
    <property type="protein sequence ID" value="QAZ66923.1"/>
    <property type="molecule type" value="Genomic_DNA"/>
</dbReference>
<dbReference type="RefSeq" id="WP_129350925.1">
    <property type="nucleotide sequence ID" value="NZ_CP026538.1"/>
</dbReference>
<dbReference type="OrthoDB" id="5447284at2"/>